<comment type="caution">
    <text evidence="2">The sequence shown here is derived from an EMBL/GenBank/DDBJ whole genome shotgun (WGS) entry which is preliminary data.</text>
</comment>
<organism evidence="2 3">
    <name type="scientific">Pseudomonas syringae pv. actinidiae</name>
    <dbReference type="NCBI Taxonomy" id="103796"/>
    <lineage>
        <taxon>Bacteria</taxon>
        <taxon>Pseudomonadati</taxon>
        <taxon>Pseudomonadota</taxon>
        <taxon>Gammaproteobacteria</taxon>
        <taxon>Pseudomonadales</taxon>
        <taxon>Pseudomonadaceae</taxon>
        <taxon>Pseudomonas</taxon>
        <taxon>Pseudomonas syringae</taxon>
    </lineage>
</organism>
<dbReference type="EMBL" id="BGJZ01000015">
    <property type="protein sequence ID" value="GBH07105.1"/>
    <property type="molecule type" value="Genomic_DNA"/>
</dbReference>
<sequence>MRTPGRHGVVIQLAFLAVFNIPALAGASQCDFQDFVVRHPVTHDLIQTIRREVPDKLIHLFSRNAVGEDLARHGAHVEVGQRAVAVERNEFWSKKAHCVRS</sequence>
<evidence type="ECO:0000256" key="1">
    <source>
        <dbReference type="SAM" id="SignalP"/>
    </source>
</evidence>
<evidence type="ECO:0000313" key="3">
    <source>
        <dbReference type="Proteomes" id="UP000247480"/>
    </source>
</evidence>
<dbReference type="GO" id="GO:0032259">
    <property type="term" value="P:methylation"/>
    <property type="evidence" value="ECO:0007669"/>
    <property type="project" value="UniProtKB-KW"/>
</dbReference>
<feature type="signal peptide" evidence="1">
    <location>
        <begin position="1"/>
        <end position="25"/>
    </location>
</feature>
<keyword evidence="2" id="KW-0489">Methyltransferase</keyword>
<keyword evidence="1" id="KW-0732">Signal</keyword>
<dbReference type="GO" id="GO:0008168">
    <property type="term" value="F:methyltransferase activity"/>
    <property type="evidence" value="ECO:0007669"/>
    <property type="project" value="UniProtKB-KW"/>
</dbReference>
<protein>
    <submittedName>
        <fullName evidence="2">Folate-dependent tRNA-U54 methylase TrmFO/GidA</fullName>
    </submittedName>
</protein>
<feature type="chain" id="PRO_5016107748" evidence="1">
    <location>
        <begin position="26"/>
        <end position="101"/>
    </location>
</feature>
<reference evidence="2 3" key="1">
    <citation type="submission" date="2018-04" db="EMBL/GenBank/DDBJ databases">
        <title>Draft genome sequence of Pseudomonas syringae pv. actinidiae biovar 1 strains isolated from kiwifruit in Kagawa prefecture.</title>
        <authorList>
            <person name="Tabuchi M."/>
            <person name="Saito M."/>
            <person name="Fujiwara S."/>
            <person name="Sasa N."/>
            <person name="Akimitsu K."/>
            <person name="Gomi K."/>
            <person name="Konishi-Sugita S."/>
            <person name="Hamano K."/>
            <person name="Kataoka I."/>
        </authorList>
    </citation>
    <scope>NUCLEOTIDE SEQUENCE [LARGE SCALE GENOMIC DNA]</scope>
    <source>
        <strain evidence="2 3">MAFF212206</strain>
    </source>
</reference>
<dbReference type="Proteomes" id="UP000247480">
    <property type="component" value="Unassembled WGS sequence"/>
</dbReference>
<proteinExistence type="predicted"/>
<keyword evidence="2" id="KW-0808">Transferase</keyword>
<evidence type="ECO:0000313" key="2">
    <source>
        <dbReference type="EMBL" id="GBH07105.1"/>
    </source>
</evidence>
<accession>A0A2V0QA56</accession>
<gene>
    <name evidence="2" type="ORF">KPSA1_00438</name>
</gene>
<dbReference type="AlphaFoldDB" id="A0A2V0QA56"/>
<name>A0A2V0QA56_PSESF</name>